<evidence type="ECO:0000256" key="2">
    <source>
        <dbReference type="ARBA" id="ARBA00022603"/>
    </source>
</evidence>
<dbReference type="Pfam" id="PF04072">
    <property type="entry name" value="LCM"/>
    <property type="match status" value="1"/>
</dbReference>
<evidence type="ECO:0000256" key="4">
    <source>
        <dbReference type="SAM" id="Phobius"/>
    </source>
</evidence>
<dbReference type="InterPro" id="IPR011610">
    <property type="entry name" value="SAM_mthyl_Trfase_ML2640-like"/>
</dbReference>
<name>A0A250XHB6_9CHLO</name>
<dbReference type="GO" id="GO:0032259">
    <property type="term" value="P:methylation"/>
    <property type="evidence" value="ECO:0007669"/>
    <property type="project" value="UniProtKB-KW"/>
</dbReference>
<dbReference type="PANTHER" id="PTHR43619">
    <property type="entry name" value="S-ADENOSYL-L-METHIONINE-DEPENDENT METHYLTRANSFERASE YKTD-RELATED"/>
    <property type="match status" value="1"/>
</dbReference>
<dbReference type="Gene3D" id="3.40.50.150">
    <property type="entry name" value="Vaccinia Virus protein VP39"/>
    <property type="match status" value="1"/>
</dbReference>
<dbReference type="Proteomes" id="UP000232323">
    <property type="component" value="Unassembled WGS sequence"/>
</dbReference>
<dbReference type="InterPro" id="IPR029063">
    <property type="entry name" value="SAM-dependent_MTases_sf"/>
</dbReference>
<dbReference type="NCBIfam" id="TIGR00027">
    <property type="entry name" value="mthyl_TIGR00027"/>
    <property type="match status" value="1"/>
</dbReference>
<dbReference type="InterPro" id="IPR007213">
    <property type="entry name" value="Ppm1/Ppm2/Tcmp"/>
</dbReference>
<evidence type="ECO:0000256" key="1">
    <source>
        <dbReference type="ARBA" id="ARBA00008138"/>
    </source>
</evidence>
<dbReference type="AlphaFoldDB" id="A0A250XHB6"/>
<gene>
    <name evidence="5" type="ORF">CEUSTIGMA_g9894.t1</name>
</gene>
<sequence>MSPSSSTFVNIFVILTSLILATSFVLQQVVKRRKANELTGLRSKTNKAAKEVWSSLTPVERTAAGVCLFCCNMLSTLKSINKYWNSEYDQALVSHCMPLEEQEKGNRGRGGWGNSMMAVRTSEIDFQAMEAVLESSELRQVVILGAGLDPRAWRLAWPEGTKVFEVDTGSVERVKCKVLVPMQMDAQSRSFVQADLSKALEPGAGLADKLVAAGFDTSKQCLWIAEGLIGYMTAEEGGKLIKAMYQSCACGSRMVMTCPPTLKQKEESSASGYPLLHTTYEEGWNAHLNSEENLGKKFGFDNFHQGQVLGMKL</sequence>
<proteinExistence type="inferred from homology"/>
<protein>
    <recommendedName>
        <fullName evidence="7">S-adenosyl-L-methionine-dependent methyltransferase</fullName>
    </recommendedName>
</protein>
<keyword evidence="4" id="KW-0812">Transmembrane</keyword>
<keyword evidence="3" id="KW-0808">Transferase</keyword>
<evidence type="ECO:0000313" key="6">
    <source>
        <dbReference type="Proteomes" id="UP000232323"/>
    </source>
</evidence>
<dbReference type="OrthoDB" id="203237at2759"/>
<dbReference type="SUPFAM" id="SSF53335">
    <property type="entry name" value="S-adenosyl-L-methionine-dependent methyltransferases"/>
    <property type="match status" value="1"/>
</dbReference>
<comment type="similarity">
    <text evidence="1">Belongs to the UPF0677 family.</text>
</comment>
<dbReference type="EMBL" id="BEGY01000081">
    <property type="protein sequence ID" value="GAX82467.1"/>
    <property type="molecule type" value="Genomic_DNA"/>
</dbReference>
<dbReference type="PANTHER" id="PTHR43619:SF2">
    <property type="entry name" value="S-ADENOSYL-L-METHIONINE-DEPENDENT METHYLTRANSFERASES SUPERFAMILY PROTEIN"/>
    <property type="match status" value="1"/>
</dbReference>
<organism evidence="5 6">
    <name type="scientific">Chlamydomonas eustigma</name>
    <dbReference type="NCBI Taxonomy" id="1157962"/>
    <lineage>
        <taxon>Eukaryota</taxon>
        <taxon>Viridiplantae</taxon>
        <taxon>Chlorophyta</taxon>
        <taxon>core chlorophytes</taxon>
        <taxon>Chlorophyceae</taxon>
        <taxon>CS clade</taxon>
        <taxon>Chlamydomonadales</taxon>
        <taxon>Chlamydomonadaceae</taxon>
        <taxon>Chlamydomonas</taxon>
    </lineage>
</organism>
<keyword evidence="2" id="KW-0489">Methyltransferase</keyword>
<evidence type="ECO:0008006" key="7">
    <source>
        <dbReference type="Google" id="ProtNLM"/>
    </source>
</evidence>
<evidence type="ECO:0000256" key="3">
    <source>
        <dbReference type="ARBA" id="ARBA00022679"/>
    </source>
</evidence>
<evidence type="ECO:0000313" key="5">
    <source>
        <dbReference type="EMBL" id="GAX82467.1"/>
    </source>
</evidence>
<comment type="caution">
    <text evidence="5">The sequence shown here is derived from an EMBL/GenBank/DDBJ whole genome shotgun (WGS) entry which is preliminary data.</text>
</comment>
<dbReference type="GO" id="GO:0008168">
    <property type="term" value="F:methyltransferase activity"/>
    <property type="evidence" value="ECO:0007669"/>
    <property type="project" value="UniProtKB-KW"/>
</dbReference>
<keyword evidence="6" id="KW-1185">Reference proteome</keyword>
<keyword evidence="4" id="KW-1133">Transmembrane helix</keyword>
<feature type="transmembrane region" description="Helical" evidence="4">
    <location>
        <begin position="6"/>
        <end position="26"/>
    </location>
</feature>
<accession>A0A250XHB6</accession>
<reference evidence="5 6" key="1">
    <citation type="submission" date="2017-08" db="EMBL/GenBank/DDBJ databases">
        <title>Acidophilic green algal genome provides insights into adaptation to an acidic environment.</title>
        <authorList>
            <person name="Hirooka S."/>
            <person name="Hirose Y."/>
            <person name="Kanesaki Y."/>
            <person name="Higuchi S."/>
            <person name="Fujiwara T."/>
            <person name="Onuma R."/>
            <person name="Era A."/>
            <person name="Ohbayashi R."/>
            <person name="Uzuka A."/>
            <person name="Nozaki H."/>
            <person name="Yoshikawa H."/>
            <person name="Miyagishima S.Y."/>
        </authorList>
    </citation>
    <scope>NUCLEOTIDE SEQUENCE [LARGE SCALE GENOMIC DNA]</scope>
    <source>
        <strain evidence="5 6">NIES-2499</strain>
    </source>
</reference>
<keyword evidence="4" id="KW-0472">Membrane</keyword>